<evidence type="ECO:0000313" key="4">
    <source>
        <dbReference type="Proteomes" id="UP000827562"/>
    </source>
</evidence>
<dbReference type="Proteomes" id="UP000827562">
    <property type="component" value="Segment"/>
</dbReference>
<dbReference type="RefSeq" id="YP_010359352.1">
    <property type="nucleotide sequence ID" value="NC_062772.1"/>
</dbReference>
<feature type="coiled-coil region" evidence="1">
    <location>
        <begin position="654"/>
        <end position="727"/>
    </location>
</feature>
<dbReference type="EMBL" id="MZ130482">
    <property type="protein sequence ID" value="QWM89780.1"/>
    <property type="molecule type" value="Genomic_DNA"/>
</dbReference>
<keyword evidence="1" id="KW-0175">Coiled coil</keyword>
<feature type="region of interest" description="Disordered" evidence="2">
    <location>
        <begin position="838"/>
        <end position="858"/>
    </location>
</feature>
<keyword evidence="4" id="KW-1185">Reference proteome</keyword>
<sequence length="858" mass="98893">MERTVNSFPIQKIPYNKKTDEWRECCVDYIIGQSQITNSDTVPSEEEMQTYYDLYNSVYSEKDLKYVTNPFNQDDGFPAMAQDYNIIRPKIDLLIGEETKRPFNFKVCRTSDAAASEMQEKAKQMLLDYVQAAIMAKMSPEGQARYEEALQSGEIQTPEQIQEYLTKDYKDVAELTAYHSLNYLKNSLNIDHEFVKTWKDALIAGEEVLYVGIRNGEPCLNRVNPKGFWYDDCDGIEFIHEAPMCCNKMIMSYTQVYDEFYDKMDEKQLNKLLEKFDQYGKSGKNWLGDKNMVDDWNHIDTKIYSKLPDHNPYGDAEDVVVYHVCWKSFKKIGFLTTINPETGLPEEIVVDEYYKPLENETVEWDWIVEVWEGYRADDDIYFGIQPIEYQYITSNNLNSQRLPYTGVVYSNTNSVPKSLVSIMKPLQYLYITTFYRLELAMARDKGKVPVVDVTQIPKGLGIDTSKWLHYLSALGVAFINPYDEGWDIPGREGGRPSSWNGFSTWDLTMGNVIAQYIQLLDKIEAMASELSGVTPQRQGAISSTELVGNVERSVIQSAHITEPLFWMHNQVKKQALLMLLNAAKAAWKDSDKQYLNYIFDDTTRAFVSVSDNFPYEDFDIFVTDSTKESQAIEQLRALIQPAMQNGASLVDAAEMYMMDNLSMLKNKLQELENQRISQQQAMQEQEAMQQQQLVQMQNQVKEQELMLKEAELDLEKYKIDQDNATKITVAQLNAYRGSESMDQDGNNIPDPIEIGNQAIEQQRLYSDIMSKQIEQANKAREAENKKQIEAKKIEQSDKAEKLKATIEREKIALEKQKLEEAKKLQILKDKAAMEREKLKAKTALRNKTNAEAAKSKKK</sequence>
<organism evidence="3 4">
    <name type="scientific">uncultured phage cr77_1</name>
    <dbReference type="NCBI Taxonomy" id="2986410"/>
    <lineage>
        <taxon>Viruses</taxon>
        <taxon>Duplodnaviria</taxon>
        <taxon>Heunggongvirae</taxon>
        <taxon>Uroviricota</taxon>
        <taxon>Caudoviricetes</taxon>
        <taxon>Crassvirales</taxon>
        <taxon>Suoliviridae</taxon>
        <taxon>Boorivirinae</taxon>
        <taxon>Canhaevirus</taxon>
        <taxon>Canhaevirus faecalis</taxon>
    </lineage>
</organism>
<proteinExistence type="predicted"/>
<dbReference type="KEGG" id="vg:75692082"/>
<evidence type="ECO:0000256" key="2">
    <source>
        <dbReference type="SAM" id="MobiDB-lite"/>
    </source>
</evidence>
<evidence type="ECO:0000313" key="3">
    <source>
        <dbReference type="EMBL" id="QWM89780.1"/>
    </source>
</evidence>
<gene>
    <name evidence="3" type="primary">gp_16550</name>
</gene>
<accession>A0AAE7S133</accession>
<protein>
    <submittedName>
        <fullName evidence="3">Phage portal protein</fullName>
    </submittedName>
</protein>
<evidence type="ECO:0000256" key="1">
    <source>
        <dbReference type="SAM" id="Coils"/>
    </source>
</evidence>
<dbReference type="GeneID" id="75692082"/>
<name>A0AAE7S133_9CAUD</name>
<reference evidence="3 4" key="1">
    <citation type="submission" date="2021-04" db="EMBL/GenBank/DDBJ databases">
        <authorList>
            <person name="Shkoporov A.N."/>
            <person name="Stockdale S.R."/>
            <person name="Guerin E."/>
            <person name="Ross R.P."/>
            <person name="Hill C."/>
        </authorList>
    </citation>
    <scope>NUCLEOTIDE SEQUENCE [LARGE SCALE GENOMIC DNA]</scope>
    <source>
        <strain evidence="4">cr77_1</strain>
    </source>
</reference>